<feature type="compositionally biased region" description="Polar residues" evidence="4">
    <location>
        <begin position="648"/>
        <end position="677"/>
    </location>
</feature>
<feature type="region of interest" description="Disordered" evidence="4">
    <location>
        <begin position="551"/>
        <end position="618"/>
    </location>
</feature>
<evidence type="ECO:0000256" key="4">
    <source>
        <dbReference type="SAM" id="MobiDB-lite"/>
    </source>
</evidence>
<evidence type="ECO:0000313" key="6">
    <source>
        <dbReference type="EMBL" id="KAG9457548.1"/>
    </source>
</evidence>
<dbReference type="GO" id="GO:0005634">
    <property type="term" value="C:nucleus"/>
    <property type="evidence" value="ECO:0007669"/>
    <property type="project" value="UniProtKB-SubCell"/>
</dbReference>
<proteinExistence type="predicted"/>
<dbReference type="CDD" id="cd17744">
    <property type="entry name" value="BRCT_MDC1_rpt1"/>
    <property type="match status" value="1"/>
</dbReference>
<dbReference type="InterPro" id="IPR051579">
    <property type="entry name" value="DDR_Transcriptional_Reg"/>
</dbReference>
<feature type="region of interest" description="Disordered" evidence="4">
    <location>
        <begin position="225"/>
        <end position="262"/>
    </location>
</feature>
<reference evidence="6 7" key="1">
    <citation type="submission" date="2021-07" db="EMBL/GenBank/DDBJ databases">
        <title>The Aristolochia fimbriata genome: insights into angiosperm evolution, floral development and chemical biosynthesis.</title>
        <authorList>
            <person name="Jiao Y."/>
        </authorList>
    </citation>
    <scope>NUCLEOTIDE SEQUENCE [LARGE SCALE GENOMIC DNA]</scope>
    <source>
        <strain evidence="6">IBCAS-2021</strain>
        <tissue evidence="6">Leaf</tissue>
    </source>
</reference>
<feature type="compositionally biased region" description="Basic and acidic residues" evidence="4">
    <location>
        <begin position="635"/>
        <end position="644"/>
    </location>
</feature>
<evidence type="ECO:0000259" key="5">
    <source>
        <dbReference type="PROSITE" id="PS50172"/>
    </source>
</evidence>
<keyword evidence="3" id="KW-0539">Nucleus</keyword>
<feature type="region of interest" description="Disordered" evidence="4">
    <location>
        <begin position="1"/>
        <end position="37"/>
    </location>
</feature>
<feature type="compositionally biased region" description="Basic and acidic residues" evidence="4">
    <location>
        <begin position="1"/>
        <end position="10"/>
    </location>
</feature>
<feature type="compositionally biased region" description="Basic and acidic residues" evidence="4">
    <location>
        <begin position="236"/>
        <end position="248"/>
    </location>
</feature>
<keyword evidence="2" id="KW-0227">DNA damage</keyword>
<comment type="caution">
    <text evidence="6">The sequence shown here is derived from an EMBL/GenBank/DDBJ whole genome shotgun (WGS) entry which is preliminary data.</text>
</comment>
<protein>
    <recommendedName>
        <fullName evidence="5">BRCT domain-containing protein</fullName>
    </recommendedName>
</protein>
<feature type="compositionally biased region" description="Basic and acidic residues" evidence="4">
    <location>
        <begin position="740"/>
        <end position="757"/>
    </location>
</feature>
<accession>A0AAV7FD84</accession>
<dbReference type="GO" id="GO:0006974">
    <property type="term" value="P:DNA damage response"/>
    <property type="evidence" value="ECO:0007669"/>
    <property type="project" value="UniProtKB-KW"/>
</dbReference>
<feature type="compositionally biased region" description="Polar residues" evidence="4">
    <location>
        <begin position="26"/>
        <end position="37"/>
    </location>
</feature>
<evidence type="ECO:0000256" key="2">
    <source>
        <dbReference type="ARBA" id="ARBA00022763"/>
    </source>
</evidence>
<feature type="compositionally biased region" description="Basic residues" evidence="4">
    <location>
        <begin position="561"/>
        <end position="577"/>
    </location>
</feature>
<dbReference type="Proteomes" id="UP000825729">
    <property type="component" value="Unassembled WGS sequence"/>
</dbReference>
<name>A0AAV7FD84_ARIFI</name>
<evidence type="ECO:0000256" key="3">
    <source>
        <dbReference type="ARBA" id="ARBA00023242"/>
    </source>
</evidence>
<dbReference type="Pfam" id="PF16589">
    <property type="entry name" value="BRCT_2"/>
    <property type="match status" value="1"/>
</dbReference>
<dbReference type="InterPro" id="IPR036420">
    <property type="entry name" value="BRCT_dom_sf"/>
</dbReference>
<dbReference type="SUPFAM" id="SSF52113">
    <property type="entry name" value="BRCT domain"/>
    <property type="match status" value="1"/>
</dbReference>
<dbReference type="Gene3D" id="3.40.50.10190">
    <property type="entry name" value="BRCT domain"/>
    <property type="match status" value="2"/>
</dbReference>
<dbReference type="PROSITE" id="PS50172">
    <property type="entry name" value="BRCT"/>
    <property type="match status" value="1"/>
</dbReference>
<gene>
    <name evidence="6" type="ORF">H6P81_002056</name>
</gene>
<dbReference type="InterPro" id="IPR001357">
    <property type="entry name" value="BRCT_dom"/>
</dbReference>
<dbReference type="AlphaFoldDB" id="A0AAV7FD84"/>
<dbReference type="CDD" id="cd18432">
    <property type="entry name" value="BRCT_PAXIP1_rpt6_like"/>
    <property type="match status" value="1"/>
</dbReference>
<organism evidence="6 7">
    <name type="scientific">Aristolochia fimbriata</name>
    <name type="common">White veined hardy Dutchman's pipe vine</name>
    <dbReference type="NCBI Taxonomy" id="158543"/>
    <lineage>
        <taxon>Eukaryota</taxon>
        <taxon>Viridiplantae</taxon>
        <taxon>Streptophyta</taxon>
        <taxon>Embryophyta</taxon>
        <taxon>Tracheophyta</taxon>
        <taxon>Spermatophyta</taxon>
        <taxon>Magnoliopsida</taxon>
        <taxon>Magnoliidae</taxon>
        <taxon>Piperales</taxon>
        <taxon>Aristolochiaceae</taxon>
        <taxon>Aristolochia</taxon>
    </lineage>
</organism>
<sequence>MGIADKENRSGKAGNSLVEAEGDTQILESDSPLASNTNIVDPEDLCSFQNTVQHDETLPLDDEDLQFETELVEEVNNLEGATQLLDDFETQVVEDIEVYEDGCNQIVHIHCSQEESGTTEVLSEGEEVSVDMAVSSIMKEFSCEGTSMCEEGRLLERCSSSPLRLHEEGKKSFVVDSDASANEDYASGRLEPSSFKSENLSVQKNGFAKKSFTSVRSASLRSSGLAAARSMTPTSADREIAISKKKSTDTGSNPIERNSKTPPCGFNLVGDIAISLRVPGTEVDELDQDSEDSEENTIRIRNGTVRKLFVVDPSAEKDETARRFDYGIAGLSYVDSQEPGEQSQINALNIVDNYLKSNDIESSEEVDIFGRESVKDKSSPMSVLKGQVALAQKANPGVSAVKSGVFDWIDGHEDERGGDFFCKRKDDLLGNNDQLHKSKSEPRKLKHLTCRGKRDIGSNIEEKEARVHQKQADVVCSDSRFLLGRSRKWDGFQPTETKAKKNISKVLDKEGTEDPIGDVNGSQATYEVGFDTQLAAEAMEALCCAPSAEHNEEGLHNTSRGQRRNKICSKQVVRKRASPTSVQGRMKLSKRRKLNDAKSRNTTLQHMQLEPAEKPKERGMHKVYLTRSVVNSSKFTREQRRQGDGEICNSNMDISHASPSSSEAIVPPKQQTRQSSAKLLGKRPKNSHINNGKLINNPMDFSVAPKILNLQDNQNIEAQQKNEQHASSLTMKTWIYEKGKRTRRSAEKKNSEEHDHIAGSPNEKMQTSSSLNAVSPICSSDNPAEQFHKHGLSRFPSLRELTRLRSDAGPVSTLKEARRRRDMSSIRVLLSNHLSEDVIKQLKKILARLGVVVASSPFDATHFIADEFVRTRNMLETIALGKPVVTHWWLKSCAQASCYIDEQKYLLRDQKKEREIGFNMSVSLTRARQCPLLQGKRVFVTQNVKPSRIVVTALVLAASGQAVERIGRSTMVCDKMPDDLLVVSCEEDYAICVPLLEKGADVYSSELLLNGMVIQKLEFHRHRLFADHVKRTRSTIWLRNEQDCQFHPVPKSR</sequence>
<dbReference type="Pfam" id="PF16770">
    <property type="entry name" value="RTT107_BRCT_5"/>
    <property type="match status" value="1"/>
</dbReference>
<dbReference type="PANTHER" id="PTHR23196:SF1">
    <property type="entry name" value="PAX-INTERACTING PROTEIN 1"/>
    <property type="match status" value="1"/>
</dbReference>
<keyword evidence="7" id="KW-1185">Reference proteome</keyword>
<feature type="domain" description="BRCT" evidence="5">
    <location>
        <begin position="818"/>
        <end position="907"/>
    </location>
</feature>
<feature type="region of interest" description="Disordered" evidence="4">
    <location>
        <begin position="634"/>
        <end position="697"/>
    </location>
</feature>
<comment type="subcellular location">
    <subcellularLocation>
        <location evidence="1">Nucleus</location>
    </subcellularLocation>
</comment>
<evidence type="ECO:0000313" key="7">
    <source>
        <dbReference type="Proteomes" id="UP000825729"/>
    </source>
</evidence>
<dbReference type="EMBL" id="JAINDJ010000002">
    <property type="protein sequence ID" value="KAG9457548.1"/>
    <property type="molecule type" value="Genomic_DNA"/>
</dbReference>
<feature type="region of interest" description="Disordered" evidence="4">
    <location>
        <begin position="740"/>
        <end position="767"/>
    </location>
</feature>
<evidence type="ECO:0000256" key="1">
    <source>
        <dbReference type="ARBA" id="ARBA00004123"/>
    </source>
</evidence>
<dbReference type="SMART" id="SM00292">
    <property type="entry name" value="BRCT"/>
    <property type="match status" value="1"/>
</dbReference>
<dbReference type="PANTHER" id="PTHR23196">
    <property type="entry name" value="PAX TRANSCRIPTION ACTIVATION DOMAIN INTERACTING PROTEIN"/>
    <property type="match status" value="1"/>
</dbReference>